<dbReference type="CDD" id="cd02791">
    <property type="entry name" value="MopB_CT_Nitrate-R-NapA-like"/>
    <property type="match status" value="1"/>
</dbReference>
<keyword evidence="7 12" id="KW-0560">Oxidoreductase</keyword>
<dbReference type="KEGG" id="mah:MEALZ_2287"/>
<dbReference type="CDD" id="cd02754">
    <property type="entry name" value="MopB_Nitrate-R-NapA-like"/>
    <property type="match status" value="1"/>
</dbReference>
<dbReference type="InterPro" id="IPR006657">
    <property type="entry name" value="MoPterin_dinucl-bd_dom"/>
</dbReference>
<dbReference type="Pfam" id="PF00384">
    <property type="entry name" value="Molybdopterin"/>
    <property type="match status" value="1"/>
</dbReference>
<evidence type="ECO:0000256" key="6">
    <source>
        <dbReference type="ARBA" id="ARBA00022723"/>
    </source>
</evidence>
<dbReference type="Gene3D" id="3.40.50.740">
    <property type="match status" value="1"/>
</dbReference>
<dbReference type="SUPFAM" id="SSF50692">
    <property type="entry name" value="ADC-like"/>
    <property type="match status" value="1"/>
</dbReference>
<dbReference type="PROSITE" id="PS00551">
    <property type="entry name" value="MOLYBDOPTERIN_PROK_1"/>
    <property type="match status" value="1"/>
</dbReference>
<dbReference type="HOGENOM" id="CLU_000422_13_4_6"/>
<evidence type="ECO:0000256" key="10">
    <source>
        <dbReference type="ARBA" id="ARBA00023063"/>
    </source>
</evidence>
<protein>
    <submittedName>
        <fullName evidence="12">Nitrate reductase</fullName>
        <ecNumber evidence="12">1.7.99.4</ecNumber>
    </submittedName>
</protein>
<comment type="cofactor">
    <cofactor evidence="2">
        <name>[4Fe-4S] cluster</name>
        <dbReference type="ChEBI" id="CHEBI:49883"/>
    </cofactor>
</comment>
<dbReference type="InterPro" id="IPR041957">
    <property type="entry name" value="CT_Nitrate-R-NapA-like"/>
</dbReference>
<dbReference type="SMART" id="SM00926">
    <property type="entry name" value="Molybdop_Fe4S4"/>
    <property type="match status" value="1"/>
</dbReference>
<reference evidence="13" key="1">
    <citation type="journal article" date="2012" name="J. Bacteriol.">
        <title>Genome sequence of the haloalkaliphilic methanotrophic bacterium Methylomicrobium alcaliphilum 20Z.</title>
        <authorList>
            <person name="Vuilleumier S."/>
            <person name="Khmelenina V.N."/>
            <person name="Bringel F."/>
            <person name="Reshetnikov A.S."/>
            <person name="Lajus A."/>
            <person name="Mangenot S."/>
            <person name="Rouy Z."/>
            <person name="Op den Camp H.J."/>
            <person name="Jetten M.S."/>
            <person name="Dispirito A.A."/>
            <person name="Dunfield P."/>
            <person name="Klotz M.G."/>
            <person name="Semrau J.D."/>
            <person name="Stein L.Y."/>
            <person name="Barbe V."/>
            <person name="Medigue C."/>
            <person name="Trotsenko Y.A."/>
            <person name="Kalyuzhnaya M.G."/>
        </authorList>
    </citation>
    <scope>NUCLEOTIDE SEQUENCE [LARGE SCALE GENOMIC DNA]</scope>
    <source>
        <strain evidence="13">DSM 19304 / NCIMB 14124 / VKM B-2133 / 20Z</strain>
    </source>
</reference>
<dbReference type="GO" id="GO:0046872">
    <property type="term" value="F:metal ion binding"/>
    <property type="evidence" value="ECO:0007669"/>
    <property type="project" value="UniProtKB-KW"/>
</dbReference>
<accession>G4SU62</accession>
<dbReference type="InterPro" id="IPR027467">
    <property type="entry name" value="MopterinOxRdtase_cofactor_BS"/>
</dbReference>
<dbReference type="GO" id="GO:0016491">
    <property type="term" value="F:oxidoreductase activity"/>
    <property type="evidence" value="ECO:0007669"/>
    <property type="project" value="UniProtKB-KW"/>
</dbReference>
<organism evidence="12 13">
    <name type="scientific">Methylotuvimicrobium alcaliphilum (strain DSM 19304 / NCIMB 14124 / VKM B-2133 / 20Z)</name>
    <name type="common">Methylomicrobium alcaliphilum</name>
    <dbReference type="NCBI Taxonomy" id="1091494"/>
    <lineage>
        <taxon>Bacteria</taxon>
        <taxon>Pseudomonadati</taxon>
        <taxon>Pseudomonadota</taxon>
        <taxon>Gammaproteobacteria</taxon>
        <taxon>Methylococcales</taxon>
        <taxon>Methylococcaceae</taxon>
        <taxon>Methylotuvimicrobium</taxon>
    </lineage>
</organism>
<dbReference type="Gene3D" id="2.40.40.20">
    <property type="match status" value="1"/>
</dbReference>
<dbReference type="Gene3D" id="1.10.10.1100">
    <property type="entry name" value="BFD-like [2Fe-2S]-binding domain"/>
    <property type="match status" value="1"/>
</dbReference>
<dbReference type="Gene3D" id="3.40.228.10">
    <property type="entry name" value="Dimethylsulfoxide Reductase, domain 2"/>
    <property type="match status" value="1"/>
</dbReference>
<dbReference type="InterPro" id="IPR007419">
    <property type="entry name" value="BFD-like_2Fe2S-bd_dom"/>
</dbReference>
<dbReference type="Pfam" id="PF04879">
    <property type="entry name" value="Molybdop_Fe4S4"/>
    <property type="match status" value="1"/>
</dbReference>
<dbReference type="Pfam" id="PF04324">
    <property type="entry name" value="Fer2_BFD"/>
    <property type="match status" value="1"/>
</dbReference>
<gene>
    <name evidence="12" type="ordered locus">MEALZ_2287</name>
</gene>
<evidence type="ECO:0000259" key="11">
    <source>
        <dbReference type="PROSITE" id="PS51669"/>
    </source>
</evidence>
<dbReference type="GO" id="GO:1990204">
    <property type="term" value="C:oxidoreductase complex"/>
    <property type="evidence" value="ECO:0007669"/>
    <property type="project" value="UniProtKB-ARBA"/>
</dbReference>
<evidence type="ECO:0000256" key="8">
    <source>
        <dbReference type="ARBA" id="ARBA00023004"/>
    </source>
</evidence>
<dbReference type="AlphaFoldDB" id="G4SU62"/>
<evidence type="ECO:0000313" key="13">
    <source>
        <dbReference type="Proteomes" id="UP000008315"/>
    </source>
</evidence>
<evidence type="ECO:0000256" key="7">
    <source>
        <dbReference type="ARBA" id="ARBA00023002"/>
    </source>
</evidence>
<comment type="cofactor">
    <cofactor evidence="1">
        <name>Mo-bis(molybdopterin guanine dinucleotide)</name>
        <dbReference type="ChEBI" id="CHEBI:60539"/>
    </cofactor>
</comment>
<dbReference type="GO" id="GO:0016020">
    <property type="term" value="C:membrane"/>
    <property type="evidence" value="ECO:0007669"/>
    <property type="project" value="TreeGrafter"/>
</dbReference>
<name>G4SU62_META2</name>
<dbReference type="InterPro" id="IPR041854">
    <property type="entry name" value="BFD-like_2Fe2S-bd_dom_sf"/>
</dbReference>
<evidence type="ECO:0000256" key="5">
    <source>
        <dbReference type="ARBA" id="ARBA00022505"/>
    </source>
</evidence>
<dbReference type="Proteomes" id="UP000008315">
    <property type="component" value="Chromosome"/>
</dbReference>
<dbReference type="PROSITE" id="PS51669">
    <property type="entry name" value="4FE4S_MOW_BIS_MGD"/>
    <property type="match status" value="1"/>
</dbReference>
<dbReference type="PATRIC" id="fig|271065.3.peg.2348"/>
<feature type="domain" description="4Fe-4S Mo/W bis-MGD-type" evidence="11">
    <location>
        <begin position="7"/>
        <end position="65"/>
    </location>
</feature>
<keyword evidence="8" id="KW-0408">Iron</keyword>
<dbReference type="SUPFAM" id="SSF53706">
    <property type="entry name" value="Formate dehydrogenase/DMSO reductase, domains 1-3"/>
    <property type="match status" value="1"/>
</dbReference>
<keyword evidence="10" id="KW-0534">Nitrate assimilation</keyword>
<keyword evidence="6" id="KW-0479">Metal-binding</keyword>
<evidence type="ECO:0000256" key="9">
    <source>
        <dbReference type="ARBA" id="ARBA00023014"/>
    </source>
</evidence>
<evidence type="ECO:0000313" key="12">
    <source>
        <dbReference type="EMBL" id="CCE23968.1"/>
    </source>
</evidence>
<dbReference type="STRING" id="1091494.MEALZ_2287"/>
<dbReference type="EMBL" id="FO082060">
    <property type="protein sequence ID" value="CCE23968.1"/>
    <property type="molecule type" value="Genomic_DNA"/>
</dbReference>
<sequence length="893" mass="98602">MTAAMNEKTIKTTCPYCGVGCGIVATVDDAIGHQVTIQGDPDHPSNFGKLCSKGSALGDTVSTENRLLHPEVHCIPCDWNTALDTVADGLTSVIRQYGPDAIAFYVSGQLLTEDYYVVNKFMKGFIGSANIDTNSRLCMSSAVTGYKRAFGADAVPCSYEDLEAAELIVLTGSNTAWCHPIVFQRIRKAKENNPALKIVVIDPRRTATCDSADLHLTIKPGMDGLLFNGLLTYLAQTDALDNDYIAAHTQDFEWALQSARNTAGNIEIVAQDCGLSSADVEKFYGWYAKTAKTVTVYSQGVNQSSSGSDKCNAIINCHLATGRIGKPGMGPFSFTGQPNAMGGREVGGLANTLAAHMELDNPEHIDRVARFWQTDRIATRPGLKAVELFDAIDAGTIKAVWIIATNPVVTLPDADKVKNALKRCNLVIVSDCIKNTDTVDLAHIRLPAAGWSEKAGTVTNMERRISRQRPLFPFSGLAKPDWWIISQVAARMGFKHAFDYRSSADIFREHAALSGFENNLEGQPRDFDISAFADLTEDAYDRLQPVQWPVTKKNPNGTERLFTDGKFYTASRKARFIAIRPRAPVNKPDPNYPFTLNTGRLRDQWHTMTRTGLSAKLNAHKPEPFVEIHPLDAARYHLQTHDLATISSLWGNMIARVVITENQQPGSLFVPMHWTAQFSSRGRVGALVNPVIDPHSGQPESKQTPAAITPYRALWYAMLLTRSPLMLDDIEYRVTVKGNDFIRYELADRTPFPSWRDWLKSLSGESNNPHCLEYSDPERGVYRSALIIDGRLEVCLFVSSTPPLPETGWLETLFAQPQINKEERLRLLSALPPEGQEDCGRLVCSCFNVGEKSIAKAIREFNLANVEQIGQQLSAGKGCGSCLPELKRFLPRQ</sequence>
<comment type="similarity">
    <text evidence="3">Belongs to the prokaryotic molybdopterin-containing oxidoreductase family. NasA/NapA/NarB subfamily.</text>
</comment>
<dbReference type="EC" id="1.7.99.4" evidence="12"/>
<dbReference type="InterPro" id="IPR006656">
    <property type="entry name" value="Mopterin_OxRdtase"/>
</dbReference>
<keyword evidence="13" id="KW-1185">Reference proteome</keyword>
<dbReference type="InterPro" id="IPR006963">
    <property type="entry name" value="Mopterin_OxRdtase_4Fe-4S_dom"/>
</dbReference>
<dbReference type="GO" id="GO:0051539">
    <property type="term" value="F:4 iron, 4 sulfur cluster binding"/>
    <property type="evidence" value="ECO:0007669"/>
    <property type="project" value="UniProtKB-KW"/>
</dbReference>
<dbReference type="Pfam" id="PF01568">
    <property type="entry name" value="Molydop_binding"/>
    <property type="match status" value="1"/>
</dbReference>
<keyword evidence="4" id="KW-0004">4Fe-4S</keyword>
<dbReference type="GO" id="GO:0045333">
    <property type="term" value="P:cellular respiration"/>
    <property type="evidence" value="ECO:0007669"/>
    <property type="project" value="UniProtKB-ARBA"/>
</dbReference>
<dbReference type="GO" id="GO:0043546">
    <property type="term" value="F:molybdopterin cofactor binding"/>
    <property type="evidence" value="ECO:0007669"/>
    <property type="project" value="InterPro"/>
</dbReference>
<evidence type="ECO:0000256" key="3">
    <source>
        <dbReference type="ARBA" id="ARBA00008747"/>
    </source>
</evidence>
<dbReference type="Gene3D" id="2.20.25.90">
    <property type="entry name" value="ADC-like domains"/>
    <property type="match status" value="1"/>
</dbReference>
<keyword evidence="5" id="KW-0500">Molybdenum</keyword>
<dbReference type="PANTHER" id="PTHR43105">
    <property type="entry name" value="RESPIRATORY NITRATE REDUCTASE"/>
    <property type="match status" value="1"/>
</dbReference>
<keyword evidence="9" id="KW-0411">Iron-sulfur</keyword>
<dbReference type="PANTHER" id="PTHR43105:SF9">
    <property type="entry name" value="NADPH-FE(3+) OXIDOREDUCTASE SUBUNIT ALPHA"/>
    <property type="match status" value="1"/>
</dbReference>
<proteinExistence type="inferred from homology"/>
<evidence type="ECO:0000256" key="2">
    <source>
        <dbReference type="ARBA" id="ARBA00001966"/>
    </source>
</evidence>
<evidence type="ECO:0000256" key="1">
    <source>
        <dbReference type="ARBA" id="ARBA00001942"/>
    </source>
</evidence>
<dbReference type="InterPro" id="IPR050123">
    <property type="entry name" value="Prok_molybdopt-oxidoreductase"/>
</dbReference>
<dbReference type="GO" id="GO:0042128">
    <property type="term" value="P:nitrate assimilation"/>
    <property type="evidence" value="ECO:0007669"/>
    <property type="project" value="UniProtKB-KW"/>
</dbReference>
<dbReference type="InterPro" id="IPR009010">
    <property type="entry name" value="Asp_de-COase-like_dom_sf"/>
</dbReference>
<evidence type="ECO:0000256" key="4">
    <source>
        <dbReference type="ARBA" id="ARBA00022485"/>
    </source>
</evidence>